<sequence>MVPQTRLHTRHRSLPRFLVIGGLATLAHWGVMAQLLHLGTGPYLATGWGALTGLVLNYLGQHRLAFRSTLRHRVALPRYLAAAGTGWLLNLGAFAAALAVLDTVALAQVLATGGVALINYLIADGFVFHEQSSQDLP</sequence>
<evidence type="ECO:0000256" key="6">
    <source>
        <dbReference type="SAM" id="Phobius"/>
    </source>
</evidence>
<evidence type="ECO:0000256" key="1">
    <source>
        <dbReference type="ARBA" id="ARBA00004141"/>
    </source>
</evidence>
<dbReference type="AlphaFoldDB" id="A0A1V2DV05"/>
<name>A0A1V2DV05_9GAMM</name>
<dbReference type="InterPro" id="IPR007267">
    <property type="entry name" value="GtrA_DPMS_TM"/>
</dbReference>
<dbReference type="Proteomes" id="UP000189339">
    <property type="component" value="Unassembled WGS sequence"/>
</dbReference>
<dbReference type="RefSeq" id="WP_076723314.1">
    <property type="nucleotide sequence ID" value="NZ_MSCW01000004.1"/>
</dbReference>
<keyword evidence="9" id="KW-1185">Reference proteome</keyword>
<dbReference type="STRING" id="135739.BTO32_04740"/>
<comment type="subcellular location">
    <subcellularLocation>
        <location evidence="1">Membrane</location>
        <topology evidence="1">Multi-pass membrane protein</topology>
    </subcellularLocation>
</comment>
<keyword evidence="4 6" id="KW-1133">Transmembrane helix</keyword>
<dbReference type="PANTHER" id="PTHR38459:SF1">
    <property type="entry name" value="PROPHAGE BACTOPRENOL-LINKED GLUCOSE TRANSLOCASE HOMOLOG"/>
    <property type="match status" value="1"/>
</dbReference>
<evidence type="ECO:0000256" key="3">
    <source>
        <dbReference type="ARBA" id="ARBA00022692"/>
    </source>
</evidence>
<feature type="transmembrane region" description="Helical" evidence="6">
    <location>
        <begin position="79"/>
        <end position="99"/>
    </location>
</feature>
<dbReference type="GO" id="GO:0000271">
    <property type="term" value="P:polysaccharide biosynthetic process"/>
    <property type="evidence" value="ECO:0007669"/>
    <property type="project" value="InterPro"/>
</dbReference>
<evidence type="ECO:0000256" key="2">
    <source>
        <dbReference type="ARBA" id="ARBA00009399"/>
    </source>
</evidence>
<dbReference type="InterPro" id="IPR051401">
    <property type="entry name" value="GtrA_CellWall_Glycosyl"/>
</dbReference>
<feature type="domain" description="GtrA/DPMS transmembrane" evidence="7">
    <location>
        <begin position="16"/>
        <end position="128"/>
    </location>
</feature>
<organism evidence="8 9">
    <name type="scientific">Marinobacter lutaoensis</name>
    <dbReference type="NCBI Taxonomy" id="135739"/>
    <lineage>
        <taxon>Bacteria</taxon>
        <taxon>Pseudomonadati</taxon>
        <taxon>Pseudomonadota</taxon>
        <taxon>Gammaproteobacteria</taxon>
        <taxon>Pseudomonadales</taxon>
        <taxon>Marinobacteraceae</taxon>
        <taxon>Marinobacter</taxon>
    </lineage>
</organism>
<keyword evidence="3 6" id="KW-0812">Transmembrane</keyword>
<dbReference type="EMBL" id="MSCW01000004">
    <property type="protein sequence ID" value="ONF44300.1"/>
    <property type="molecule type" value="Genomic_DNA"/>
</dbReference>
<evidence type="ECO:0000259" key="7">
    <source>
        <dbReference type="Pfam" id="PF04138"/>
    </source>
</evidence>
<feature type="transmembrane region" description="Helical" evidence="6">
    <location>
        <begin position="43"/>
        <end position="59"/>
    </location>
</feature>
<comment type="caution">
    <text evidence="8">The sequence shown here is derived from an EMBL/GenBank/DDBJ whole genome shotgun (WGS) entry which is preliminary data.</text>
</comment>
<protein>
    <recommendedName>
        <fullName evidence="7">GtrA/DPMS transmembrane domain-containing protein</fullName>
    </recommendedName>
</protein>
<comment type="similarity">
    <text evidence="2">Belongs to the GtrA family.</text>
</comment>
<dbReference type="Pfam" id="PF04138">
    <property type="entry name" value="GtrA_DPMS_TM"/>
    <property type="match status" value="1"/>
</dbReference>
<dbReference type="OrthoDB" id="6198004at2"/>
<dbReference type="GO" id="GO:0005886">
    <property type="term" value="C:plasma membrane"/>
    <property type="evidence" value="ECO:0007669"/>
    <property type="project" value="TreeGrafter"/>
</dbReference>
<evidence type="ECO:0000256" key="5">
    <source>
        <dbReference type="ARBA" id="ARBA00023136"/>
    </source>
</evidence>
<feature type="transmembrane region" description="Helical" evidence="6">
    <location>
        <begin position="105"/>
        <end position="123"/>
    </location>
</feature>
<dbReference type="PANTHER" id="PTHR38459">
    <property type="entry name" value="PROPHAGE BACTOPRENOL-LINKED GLUCOSE TRANSLOCASE HOMOLOG"/>
    <property type="match status" value="1"/>
</dbReference>
<keyword evidence="5 6" id="KW-0472">Membrane</keyword>
<evidence type="ECO:0000256" key="4">
    <source>
        <dbReference type="ARBA" id="ARBA00022989"/>
    </source>
</evidence>
<proteinExistence type="inferred from homology"/>
<accession>A0A1V2DV05</accession>
<reference evidence="8 9" key="1">
    <citation type="submission" date="2016-12" db="EMBL/GenBank/DDBJ databases">
        <title>Marinobacter lutaoensis whole genome sequencing.</title>
        <authorList>
            <person name="Verma A."/>
            <person name="Krishnamurthi S."/>
        </authorList>
    </citation>
    <scope>NUCLEOTIDE SEQUENCE [LARGE SCALE GENOMIC DNA]</scope>
    <source>
        <strain evidence="8 9">T5054</strain>
    </source>
</reference>
<gene>
    <name evidence="8" type="ORF">BTO32_04740</name>
</gene>
<evidence type="ECO:0000313" key="8">
    <source>
        <dbReference type="EMBL" id="ONF44300.1"/>
    </source>
</evidence>
<evidence type="ECO:0000313" key="9">
    <source>
        <dbReference type="Proteomes" id="UP000189339"/>
    </source>
</evidence>